<reference evidence="1 2" key="1">
    <citation type="submission" date="2018-02" db="EMBL/GenBank/DDBJ databases">
        <title>Subsurface microbial communities from deep shales in Ohio and West Virginia, USA.</title>
        <authorList>
            <person name="Wrighton K."/>
        </authorList>
    </citation>
    <scope>NUCLEOTIDE SEQUENCE [LARGE SCALE GENOMIC DNA]</scope>
    <source>
        <strain evidence="1 2">OWC-G53F</strain>
    </source>
</reference>
<evidence type="ECO:0000313" key="2">
    <source>
        <dbReference type="Proteomes" id="UP000238071"/>
    </source>
</evidence>
<comment type="caution">
    <text evidence="1">The sequence shown here is derived from an EMBL/GenBank/DDBJ whole genome shotgun (WGS) entry which is preliminary data.</text>
</comment>
<organism evidence="1 2">
    <name type="scientific">Methylobacter tundripaludum</name>
    <dbReference type="NCBI Taxonomy" id="173365"/>
    <lineage>
        <taxon>Bacteria</taxon>
        <taxon>Pseudomonadati</taxon>
        <taxon>Pseudomonadota</taxon>
        <taxon>Gammaproteobacteria</taxon>
        <taxon>Methylococcales</taxon>
        <taxon>Methylococcaceae</taxon>
        <taxon>Methylobacter</taxon>
    </lineage>
</organism>
<name>A0A2S6GLE2_9GAMM</name>
<dbReference type="EMBL" id="PTIY01000018">
    <property type="protein sequence ID" value="PPK66035.1"/>
    <property type="molecule type" value="Genomic_DNA"/>
</dbReference>
<proteinExistence type="predicted"/>
<accession>A0A2S6GLE2</accession>
<dbReference type="Proteomes" id="UP000238071">
    <property type="component" value="Unassembled WGS sequence"/>
</dbReference>
<gene>
    <name evidence="1" type="ORF">B0F88_11867</name>
</gene>
<protein>
    <submittedName>
        <fullName evidence="1">Uncharacterized protein</fullName>
    </submittedName>
</protein>
<evidence type="ECO:0000313" key="1">
    <source>
        <dbReference type="EMBL" id="PPK66035.1"/>
    </source>
</evidence>
<keyword evidence="2" id="KW-1185">Reference proteome</keyword>
<dbReference type="AlphaFoldDB" id="A0A2S6GLE2"/>
<dbReference type="RefSeq" id="WP_104425136.1">
    <property type="nucleotide sequence ID" value="NZ_PTIY01000018.1"/>
</dbReference>
<sequence length="320" mass="34810">MSKSKRQATPQRPDEGKRKFLRDAGMLAVSALLTRPMDKVCVVVSDLIDTVATAGERAALASIVDVNRGIQLFAGNTNKLAAVAGTPGISPYLRSAAKSFGAFAITALGDAKHFERVSEEDARLALDDKSSDLILLGGPVANSLGAKFTAHNFVQVNEGDREILLPIFNHSNGLRWGFYCGSLAYGSWGDKVRKARRYENGEEVERPLYGLWDLKESRKHPQPFFVDGDGFLQEEALLITRVSNPYSRVGTITTIGGVHGYSAQAFFSQSDANLKQLLLLTHGASAYQVMVPVRLLHDHSIRHTSGQVDWNGAKIVITAA</sequence>